<dbReference type="AlphaFoldDB" id="U3GVM9"/>
<keyword evidence="2" id="KW-1185">Reference proteome</keyword>
<dbReference type="EMBL" id="CP006365">
    <property type="protein sequence ID" value="AGU15389.1"/>
    <property type="molecule type" value="Genomic_DNA"/>
</dbReference>
<evidence type="ECO:0000313" key="1">
    <source>
        <dbReference type="EMBL" id="AGU15389.1"/>
    </source>
</evidence>
<reference evidence="1 2" key="1">
    <citation type="journal article" date="2013" name="Genome Announc.">
        <title>Whole-Genome Sequence of the Clinical Strain Corynebacterium argentoratense DSM 44202, Isolated from a Human Throat Specimen.</title>
        <authorList>
            <person name="Bomholt C."/>
            <person name="Glaub A."/>
            <person name="Gravermann K."/>
            <person name="Albersmeier A."/>
            <person name="Brinkrolf K."/>
            <person name="Ruckert C."/>
            <person name="Tauch A."/>
        </authorList>
    </citation>
    <scope>NUCLEOTIDE SEQUENCE [LARGE SCALE GENOMIC DNA]</scope>
    <source>
        <strain evidence="1">DSM 44202</strain>
    </source>
</reference>
<dbReference type="Proteomes" id="UP000016943">
    <property type="component" value="Chromosome"/>
</dbReference>
<dbReference type="KEGG" id="caz:CARG_06325"/>
<gene>
    <name evidence="1" type="ORF">CARG_06325</name>
</gene>
<evidence type="ECO:0000313" key="2">
    <source>
        <dbReference type="Proteomes" id="UP000016943"/>
    </source>
</evidence>
<dbReference type="HOGENOM" id="CLU_3268712_0_0_11"/>
<name>U3GVM9_9CORY</name>
<dbReference type="eggNOG" id="ENOG50328WV">
    <property type="taxonomic scope" value="Bacteria"/>
</dbReference>
<dbReference type="RefSeq" id="WP_020976547.1">
    <property type="nucleotide sequence ID" value="NC_022198.1"/>
</dbReference>
<dbReference type="PATRIC" id="fig|1348662.3.peg.1239"/>
<sequence length="51" mass="5613">MLSSINNFPQFADALEVWALAVADFFRDFGINFPPASWGINADGTFTSSQQ</sequence>
<dbReference type="GeneID" id="78250763"/>
<accession>U3GVM9</accession>
<proteinExistence type="predicted"/>
<protein>
    <submittedName>
        <fullName evidence="1">Uncharacterized protein</fullName>
    </submittedName>
</protein>
<organism evidence="1 2">
    <name type="scientific">Corynebacterium argentoratense DSM 44202</name>
    <dbReference type="NCBI Taxonomy" id="1348662"/>
    <lineage>
        <taxon>Bacteria</taxon>
        <taxon>Bacillati</taxon>
        <taxon>Actinomycetota</taxon>
        <taxon>Actinomycetes</taxon>
        <taxon>Mycobacteriales</taxon>
        <taxon>Corynebacteriaceae</taxon>
        <taxon>Corynebacterium</taxon>
    </lineage>
</organism>
<dbReference type="STRING" id="1348662.CARG_06325"/>